<protein>
    <submittedName>
        <fullName evidence="1">DUF29 domain-containing protein</fullName>
    </submittedName>
</protein>
<dbReference type="PANTHER" id="PTHR34235">
    <property type="entry name" value="SLR1203 PROTEIN-RELATED"/>
    <property type="match status" value="1"/>
</dbReference>
<evidence type="ECO:0000313" key="2">
    <source>
        <dbReference type="Proteomes" id="UP000516013"/>
    </source>
</evidence>
<name>A0A7H0EXV6_9CYAN</name>
<dbReference type="KEGG" id="ccur:IAR63_12005"/>
<dbReference type="Gene3D" id="1.20.1220.20">
    <property type="entry name" value="Uncharcterised protein PF01724"/>
    <property type="match status" value="1"/>
</dbReference>
<evidence type="ECO:0000313" key="1">
    <source>
        <dbReference type="EMBL" id="QNP28622.1"/>
    </source>
</evidence>
<reference evidence="1 2" key="1">
    <citation type="submission" date="2020-08" db="EMBL/GenBank/DDBJ databases">
        <title>Complete genome sequence of Raphidiopsis curvispora isolated from drinking water reservoir in South Korea.</title>
        <authorList>
            <person name="Jeong J."/>
        </authorList>
    </citation>
    <scope>NUCLEOTIDE SEQUENCE [LARGE SCALE GENOMIC DNA]</scope>
    <source>
        <strain evidence="1 2">GIHE-G1</strain>
    </source>
</reference>
<dbReference type="PANTHER" id="PTHR34235:SF4">
    <property type="entry name" value="SLR0291 PROTEIN"/>
    <property type="match status" value="1"/>
</dbReference>
<dbReference type="Proteomes" id="UP000516013">
    <property type="component" value="Chromosome"/>
</dbReference>
<sequence length="153" mass="18682">MTQLIAKKSLYESDYLDWTQETIAKLKARDFDNVDIENLIEEIQDLGRSYRDELESRLDVLLSHILKRLYVSLPNDYNGWERTIREQRKQIKRRLAKSPSLKNYLPEIFDEIWQDVLKEVREDYPQYEFPDLWQFDRDIDTLLNNIFWYCPID</sequence>
<dbReference type="AlphaFoldDB" id="A0A7H0EXV6"/>
<dbReference type="EMBL" id="CP060822">
    <property type="protein sequence ID" value="QNP28622.1"/>
    <property type="molecule type" value="Genomic_DNA"/>
</dbReference>
<dbReference type="Pfam" id="PF01724">
    <property type="entry name" value="DUF29"/>
    <property type="match status" value="1"/>
</dbReference>
<accession>A0A7H0EXV6</accession>
<proteinExistence type="predicted"/>
<dbReference type="InterPro" id="IPR002636">
    <property type="entry name" value="DUF29"/>
</dbReference>
<keyword evidence="2" id="KW-1185">Reference proteome</keyword>
<dbReference type="RefSeq" id="WP_187705438.1">
    <property type="nucleotide sequence ID" value="NZ_CP060822.1"/>
</dbReference>
<organism evidence="1 2">
    <name type="scientific">Cylindrospermopsis curvispora GIHE-G1</name>
    <dbReference type="NCBI Taxonomy" id="2666332"/>
    <lineage>
        <taxon>Bacteria</taxon>
        <taxon>Bacillati</taxon>
        <taxon>Cyanobacteriota</taxon>
        <taxon>Cyanophyceae</taxon>
        <taxon>Nostocales</taxon>
        <taxon>Aphanizomenonaceae</taxon>
        <taxon>Cylindrospermopsis</taxon>
    </lineage>
</organism>
<gene>
    <name evidence="1" type="ORF">IAR63_12005</name>
</gene>